<proteinExistence type="inferred from homology"/>
<comment type="caution">
    <text evidence="8">The sequence shown here is derived from an EMBL/GenBank/DDBJ whole genome shotgun (WGS) entry which is preliminary data.</text>
</comment>
<dbReference type="PRINTS" id="PR00463">
    <property type="entry name" value="EP450I"/>
</dbReference>
<dbReference type="VEuPathDB" id="FungiDB:PV10_07788"/>
<gene>
    <name evidence="8" type="ORF">B0A52_07376</name>
</gene>
<dbReference type="CDD" id="cd11060">
    <property type="entry name" value="CYP57A1-like"/>
    <property type="match status" value="1"/>
</dbReference>
<evidence type="ECO:0000313" key="8">
    <source>
        <dbReference type="EMBL" id="RVX68376.1"/>
    </source>
</evidence>
<evidence type="ECO:0000256" key="3">
    <source>
        <dbReference type="ARBA" id="ARBA00022723"/>
    </source>
</evidence>
<dbReference type="PRINTS" id="PR00385">
    <property type="entry name" value="P450"/>
</dbReference>
<dbReference type="EMBL" id="NAJM01000038">
    <property type="protein sequence ID" value="RVX68376.1"/>
    <property type="molecule type" value="Genomic_DNA"/>
</dbReference>
<dbReference type="PANTHER" id="PTHR24305">
    <property type="entry name" value="CYTOCHROME P450"/>
    <property type="match status" value="1"/>
</dbReference>
<evidence type="ECO:0000256" key="6">
    <source>
        <dbReference type="PIRSR" id="PIRSR602401-1"/>
    </source>
</evidence>
<dbReference type="SUPFAM" id="SSF48264">
    <property type="entry name" value="Cytochrome P450"/>
    <property type="match status" value="1"/>
</dbReference>
<comment type="cofactor">
    <cofactor evidence="1 6">
        <name>heme</name>
        <dbReference type="ChEBI" id="CHEBI:30413"/>
    </cofactor>
</comment>
<dbReference type="Gene3D" id="1.10.630.10">
    <property type="entry name" value="Cytochrome P450"/>
    <property type="match status" value="1"/>
</dbReference>
<dbReference type="InterPro" id="IPR036396">
    <property type="entry name" value="Cyt_P450_sf"/>
</dbReference>
<dbReference type="Pfam" id="PF00067">
    <property type="entry name" value="p450"/>
    <property type="match status" value="1"/>
</dbReference>
<dbReference type="InterPro" id="IPR001128">
    <property type="entry name" value="Cyt_P450"/>
</dbReference>
<dbReference type="OrthoDB" id="3934656at2759"/>
<keyword evidence="7" id="KW-0503">Monooxygenase</keyword>
<evidence type="ECO:0000256" key="7">
    <source>
        <dbReference type="RuleBase" id="RU000461"/>
    </source>
</evidence>
<keyword evidence="5 6" id="KW-0408">Iron</keyword>
<evidence type="ECO:0000256" key="5">
    <source>
        <dbReference type="ARBA" id="ARBA00023004"/>
    </source>
</evidence>
<dbReference type="InterPro" id="IPR050121">
    <property type="entry name" value="Cytochrome_P450_monoxygenase"/>
</dbReference>
<dbReference type="InterPro" id="IPR002401">
    <property type="entry name" value="Cyt_P450_E_grp-I"/>
</dbReference>
<evidence type="ECO:0000313" key="9">
    <source>
        <dbReference type="Proteomes" id="UP000288859"/>
    </source>
</evidence>
<keyword evidence="4 7" id="KW-0560">Oxidoreductase</keyword>
<dbReference type="InterPro" id="IPR017972">
    <property type="entry name" value="Cyt_P450_CS"/>
</dbReference>
<feature type="binding site" description="axial binding residue" evidence="6">
    <location>
        <position position="332"/>
    </location>
    <ligand>
        <name>heme</name>
        <dbReference type="ChEBI" id="CHEBI:30413"/>
    </ligand>
    <ligandPart>
        <name>Fe</name>
        <dbReference type="ChEBI" id="CHEBI:18248"/>
    </ligandPart>
</feature>
<keyword evidence="6 7" id="KW-0349">Heme</keyword>
<dbReference type="PROSITE" id="PS00086">
    <property type="entry name" value="CYTOCHROME_P450"/>
    <property type="match status" value="1"/>
</dbReference>
<organism evidence="8 9">
    <name type="scientific">Exophiala mesophila</name>
    <name type="common">Black yeast-like fungus</name>
    <dbReference type="NCBI Taxonomy" id="212818"/>
    <lineage>
        <taxon>Eukaryota</taxon>
        <taxon>Fungi</taxon>
        <taxon>Dikarya</taxon>
        <taxon>Ascomycota</taxon>
        <taxon>Pezizomycotina</taxon>
        <taxon>Eurotiomycetes</taxon>
        <taxon>Chaetothyriomycetidae</taxon>
        <taxon>Chaetothyriales</taxon>
        <taxon>Herpotrichiellaceae</taxon>
        <taxon>Exophiala</taxon>
    </lineage>
</organism>
<comment type="similarity">
    <text evidence="2 7">Belongs to the cytochrome P450 family.</text>
</comment>
<dbReference type="GO" id="GO:0016705">
    <property type="term" value="F:oxidoreductase activity, acting on paired donors, with incorporation or reduction of molecular oxygen"/>
    <property type="evidence" value="ECO:0007669"/>
    <property type="project" value="InterPro"/>
</dbReference>
<sequence>MFTERNPQAHKNLKTPVAQLFSMTNMRNYEPYADECTAIFDRAMRDLEGQTIDLAIWLQWYAFDVIACITFQRRFGFLEERRDVDYMIESLDLGIRYIGLVGQFPAWHPWLMGNRFIRVIMDWMNPDKPNPLTRFLDITESEIQRYDSTEKGGGRSDFLAQLRAKEAKDGKVSDKDMLNHLSNNLLAGSDTTAISLRACFYYVIKTPRVYKRLVAEILEADQKGELSPYITYSECLKLPYLQAVMKEAMRVHPGVGFPLERYVPSEGATILGKNLPGGTIVSMSAPVVHQDTAIFGPDAAEFRPERWLDSDPEQIKLMDRSLLTFGYGARTCIGKNISIMEMGKFIPQILRHFDIEWSSPKPEWDLFAAWFWKQSDILVKFKLREKVSRV</sequence>
<keyword evidence="3 6" id="KW-0479">Metal-binding</keyword>
<dbReference type="PANTHER" id="PTHR24305:SF232">
    <property type="entry name" value="P450, PUTATIVE (EUROFUNG)-RELATED"/>
    <property type="match status" value="1"/>
</dbReference>
<evidence type="ECO:0000256" key="2">
    <source>
        <dbReference type="ARBA" id="ARBA00010617"/>
    </source>
</evidence>
<protein>
    <submittedName>
        <fullName evidence="8">Uncharacterized protein</fullName>
    </submittedName>
</protein>
<accession>A0A438MZ12</accession>
<name>A0A438MZ12_EXOME</name>
<dbReference type="GO" id="GO:0004497">
    <property type="term" value="F:monooxygenase activity"/>
    <property type="evidence" value="ECO:0007669"/>
    <property type="project" value="UniProtKB-KW"/>
</dbReference>
<dbReference type="AlphaFoldDB" id="A0A438MZ12"/>
<dbReference type="Proteomes" id="UP000288859">
    <property type="component" value="Unassembled WGS sequence"/>
</dbReference>
<evidence type="ECO:0000256" key="4">
    <source>
        <dbReference type="ARBA" id="ARBA00023002"/>
    </source>
</evidence>
<dbReference type="GO" id="GO:0005506">
    <property type="term" value="F:iron ion binding"/>
    <property type="evidence" value="ECO:0007669"/>
    <property type="project" value="InterPro"/>
</dbReference>
<dbReference type="GO" id="GO:0020037">
    <property type="term" value="F:heme binding"/>
    <property type="evidence" value="ECO:0007669"/>
    <property type="project" value="InterPro"/>
</dbReference>
<reference evidence="8 9" key="1">
    <citation type="submission" date="2017-03" db="EMBL/GenBank/DDBJ databases">
        <title>Genomes of endolithic fungi from Antarctica.</title>
        <authorList>
            <person name="Coleine C."/>
            <person name="Masonjones S."/>
            <person name="Stajich J.E."/>
        </authorList>
    </citation>
    <scope>NUCLEOTIDE SEQUENCE [LARGE SCALE GENOMIC DNA]</scope>
    <source>
        <strain evidence="8 9">CCFEE 6314</strain>
    </source>
</reference>
<evidence type="ECO:0000256" key="1">
    <source>
        <dbReference type="ARBA" id="ARBA00001971"/>
    </source>
</evidence>